<evidence type="ECO:0000313" key="7">
    <source>
        <dbReference type="Proteomes" id="UP000036700"/>
    </source>
</evidence>
<evidence type="ECO:0000259" key="5">
    <source>
        <dbReference type="PROSITE" id="PS50931"/>
    </source>
</evidence>
<dbReference type="Pfam" id="PF00126">
    <property type="entry name" value="HTH_1"/>
    <property type="match status" value="1"/>
</dbReference>
<evidence type="ECO:0000313" key="6">
    <source>
        <dbReference type="EMBL" id="AKJ67055.1"/>
    </source>
</evidence>
<dbReference type="SUPFAM" id="SSF46785">
    <property type="entry name" value="Winged helix' DNA-binding domain"/>
    <property type="match status" value="1"/>
</dbReference>
<dbReference type="PROSITE" id="PS50931">
    <property type="entry name" value="HTH_LYSR"/>
    <property type="match status" value="1"/>
</dbReference>
<dbReference type="GO" id="GO:0003677">
    <property type="term" value="F:DNA binding"/>
    <property type="evidence" value="ECO:0007669"/>
    <property type="project" value="UniProtKB-KW"/>
</dbReference>
<keyword evidence="3" id="KW-0238">DNA-binding</keyword>
<proteinExistence type="inferred from homology"/>
<dbReference type="PRINTS" id="PR00039">
    <property type="entry name" value="HTHLYSR"/>
</dbReference>
<reference evidence="7" key="1">
    <citation type="submission" date="2015-06" db="EMBL/GenBank/DDBJ databases">
        <authorList>
            <person name="Lim Y.L."/>
            <person name="Ee R."/>
            <person name="Yong D."/>
            <person name="How K.Y."/>
            <person name="Yin W.F."/>
            <person name="Chan K.G."/>
        </authorList>
    </citation>
    <scope>NUCLEOTIDE SEQUENCE [LARGE SCALE GENOMIC DNA]</scope>
    <source>
        <strain evidence="7">DSM 25325</strain>
    </source>
</reference>
<dbReference type="PANTHER" id="PTHR30346:SF0">
    <property type="entry name" value="HCA OPERON TRANSCRIPTIONAL ACTIVATOR HCAR"/>
    <property type="match status" value="1"/>
</dbReference>
<dbReference type="AlphaFoldDB" id="A0A0G3EJF7"/>
<dbReference type="Proteomes" id="UP000036700">
    <property type="component" value="Chromosome"/>
</dbReference>
<gene>
    <name evidence="6" type="ORF">ABW99_01230</name>
</gene>
<comment type="similarity">
    <text evidence="1">Belongs to the LysR transcriptional regulatory family.</text>
</comment>
<dbReference type="CDD" id="cd08414">
    <property type="entry name" value="PBP2_LTTR_aromatics_like"/>
    <property type="match status" value="1"/>
</dbReference>
<keyword evidence="2" id="KW-0805">Transcription regulation</keyword>
<dbReference type="OrthoDB" id="5292387at2"/>
<dbReference type="FunFam" id="1.10.10.10:FF:000001">
    <property type="entry name" value="LysR family transcriptional regulator"/>
    <property type="match status" value="1"/>
</dbReference>
<evidence type="ECO:0000256" key="2">
    <source>
        <dbReference type="ARBA" id="ARBA00023015"/>
    </source>
</evidence>
<organism evidence="6 7">
    <name type="scientific">Pandoraea thiooxydans</name>
    <dbReference type="NCBI Taxonomy" id="445709"/>
    <lineage>
        <taxon>Bacteria</taxon>
        <taxon>Pseudomonadati</taxon>
        <taxon>Pseudomonadota</taxon>
        <taxon>Betaproteobacteria</taxon>
        <taxon>Burkholderiales</taxon>
        <taxon>Burkholderiaceae</taxon>
        <taxon>Pandoraea</taxon>
    </lineage>
</organism>
<dbReference type="GO" id="GO:0032993">
    <property type="term" value="C:protein-DNA complex"/>
    <property type="evidence" value="ECO:0007669"/>
    <property type="project" value="TreeGrafter"/>
</dbReference>
<evidence type="ECO:0000256" key="4">
    <source>
        <dbReference type="ARBA" id="ARBA00023163"/>
    </source>
</evidence>
<dbReference type="PATRIC" id="fig|445709.3.peg.272"/>
<dbReference type="InterPro" id="IPR005119">
    <property type="entry name" value="LysR_subst-bd"/>
</dbReference>
<protein>
    <submittedName>
        <fullName evidence="6">LysR family transcriptional regulator</fullName>
    </submittedName>
</protein>
<dbReference type="KEGG" id="ptx:ABW99_01230"/>
<dbReference type="InterPro" id="IPR036390">
    <property type="entry name" value="WH_DNA-bd_sf"/>
</dbReference>
<name>A0A0G3EJF7_9BURK</name>
<keyword evidence="4" id="KW-0804">Transcription</keyword>
<evidence type="ECO:0000256" key="3">
    <source>
        <dbReference type="ARBA" id="ARBA00023125"/>
    </source>
</evidence>
<feature type="domain" description="HTH lysR-type" evidence="5">
    <location>
        <begin position="2"/>
        <end position="59"/>
    </location>
</feature>
<dbReference type="Gene3D" id="3.40.190.10">
    <property type="entry name" value="Periplasmic binding protein-like II"/>
    <property type="match status" value="2"/>
</dbReference>
<dbReference type="Pfam" id="PF03466">
    <property type="entry name" value="LysR_substrate"/>
    <property type="match status" value="1"/>
</dbReference>
<dbReference type="STRING" id="445709.ABW99_01230"/>
<evidence type="ECO:0000256" key="1">
    <source>
        <dbReference type="ARBA" id="ARBA00009437"/>
    </source>
</evidence>
<dbReference type="RefSeq" id="WP_047212587.1">
    <property type="nucleotide sequence ID" value="NZ_CP011568.3"/>
</dbReference>
<dbReference type="PANTHER" id="PTHR30346">
    <property type="entry name" value="TRANSCRIPTIONAL DUAL REGULATOR HCAR-RELATED"/>
    <property type="match status" value="1"/>
</dbReference>
<dbReference type="InterPro" id="IPR036388">
    <property type="entry name" value="WH-like_DNA-bd_sf"/>
</dbReference>
<dbReference type="SUPFAM" id="SSF53850">
    <property type="entry name" value="Periplasmic binding protein-like II"/>
    <property type="match status" value="1"/>
</dbReference>
<dbReference type="InterPro" id="IPR000847">
    <property type="entry name" value="LysR_HTH_N"/>
</dbReference>
<sequence>MIELRHLHYFVVLAETLHYGRAAQQLHISQPPLSRQIALMEAALGVELFERTRRSVRLTRAGERFYRDACEILTAVEQAKRNAVSASRGEDGMISVGFMMSSAYNVLPALTRTYAATYPQVDMKLTEWLPNLLVESVRAGRTDVGVMYRPEDCSGLESCTVYREELVAVLPQHHRLAGASMIAAGELADESFVTFPREVAPLVYDLIGNYFRQAGFAPRIRLETNLQQTIVTLIAEGLGVALVPSSMRAIQLANVVFKPLRNPPVVEVALLWSENNHNPCVQTFVSNAGSVWRDLQSKGGAQVVRDET</sequence>
<dbReference type="GO" id="GO:0003700">
    <property type="term" value="F:DNA-binding transcription factor activity"/>
    <property type="evidence" value="ECO:0007669"/>
    <property type="project" value="InterPro"/>
</dbReference>
<dbReference type="EMBL" id="CP011568">
    <property type="protein sequence ID" value="AKJ67055.1"/>
    <property type="molecule type" value="Genomic_DNA"/>
</dbReference>
<keyword evidence="7" id="KW-1185">Reference proteome</keyword>
<accession>A0A0G3EJF7</accession>
<dbReference type="Gene3D" id="1.10.10.10">
    <property type="entry name" value="Winged helix-like DNA-binding domain superfamily/Winged helix DNA-binding domain"/>
    <property type="match status" value="1"/>
</dbReference>